<dbReference type="Pfam" id="PF00041">
    <property type="entry name" value="fn3"/>
    <property type="match status" value="1"/>
</dbReference>
<organism evidence="6 7">
    <name type="scientific">Pedococcus cremeus</name>
    <dbReference type="NCBI Taxonomy" id="587636"/>
    <lineage>
        <taxon>Bacteria</taxon>
        <taxon>Bacillati</taxon>
        <taxon>Actinomycetota</taxon>
        <taxon>Actinomycetes</taxon>
        <taxon>Micrococcales</taxon>
        <taxon>Intrasporangiaceae</taxon>
        <taxon>Pedococcus</taxon>
    </lineage>
</organism>
<dbReference type="SMART" id="SM00060">
    <property type="entry name" value="FN3"/>
    <property type="match status" value="1"/>
</dbReference>
<evidence type="ECO:0000256" key="3">
    <source>
        <dbReference type="ARBA" id="ARBA00023326"/>
    </source>
</evidence>
<dbReference type="STRING" id="587636.SAMN05216199_2864"/>
<name>A0A1H9WFL1_9MICO</name>
<dbReference type="SUPFAM" id="SSF69318">
    <property type="entry name" value="Integrin alpha N-terminal domain"/>
    <property type="match status" value="1"/>
</dbReference>
<feature type="domain" description="Fibronectin type-III" evidence="5">
    <location>
        <begin position="409"/>
        <end position="501"/>
    </location>
</feature>
<keyword evidence="2" id="KW-0378">Hydrolase</keyword>
<sequence>MAPARVRRLVLAVVAALVATMGTASVAVAVTDPPVLTALSVSTTSVTSPGSVELRYSVAADTPTLGYISAWYASPAGVRGNVVMRVDDAPLGGTLTWSVPDGARNGTYQLMSVTVMSTDGTAAIRYDRDGTTSRGALHTFDLPGKDVTVSGEEDVTGPTLTGVSVTTPDVKPGQPVTVAWTADDAHPVVEASFTFTGATKPSSFTMSSTTTSELAAVRFTRPLSSAVYNDRHLLSMVRLRDVLGNTTTWYADGRMTNLPYDATTESGTHTIGFSSVGFSVTGSTYDDRSPVLTAISVDRRTSRASGRVTVSYAFNEDTLPLSQIVLRYVRRGTDIPAFSLCATKVPATGSFTDTLPADVVGDVQLASVELMDSKGNQATYQRDGTLLRRPYESTGRHTLDLSTLDVRVTPSALSAVARSRPRAAGLRWSVPAGQGSQLTGFRVTVNPGGRVLTVASNGRDYQETVVTGLTNARKYTFTITPQSSVGPGPTSTVSATPLLSGNIWAAGDVNGDRRNDVFAMVQPPADAVVRLYRGTGKPGLGTANNVADWTGYRPHPAEGNDIYSSHLVLAAWGDLEMAAVDRSGHGIGSGLVGTGWGGMRFIDASADFTGDKVADIVAVNPSGGLYLYRGRGNAKFASATRVGSGWDTMQTVFAATDVTGDRRADLLAVDAAGRLRIYPGNGRGGFGASRVVGPGWGAFGAVFSGRDLTGDGRADLGAVTMSGDLYVYKGNGRGGFPTHTKIGHGWHNFF</sequence>
<accession>A0A1H9WFL1</accession>
<dbReference type="PANTHER" id="PTHR44103">
    <property type="entry name" value="PROPROTEIN CONVERTASE P"/>
    <property type="match status" value="1"/>
</dbReference>
<dbReference type="EMBL" id="FOHB01000005">
    <property type="protein sequence ID" value="SES32571.1"/>
    <property type="molecule type" value="Genomic_DNA"/>
</dbReference>
<dbReference type="CDD" id="cd00063">
    <property type="entry name" value="FN3"/>
    <property type="match status" value="1"/>
</dbReference>
<dbReference type="AlphaFoldDB" id="A0A1H9WFL1"/>
<evidence type="ECO:0000256" key="4">
    <source>
        <dbReference type="SAM" id="SignalP"/>
    </source>
</evidence>
<keyword evidence="3" id="KW-0119">Carbohydrate metabolism</keyword>
<dbReference type="InterPro" id="IPR036116">
    <property type="entry name" value="FN3_sf"/>
</dbReference>
<gene>
    <name evidence="6" type="ORF">SAMN05216199_2864</name>
</gene>
<dbReference type="GO" id="GO:0016798">
    <property type="term" value="F:hydrolase activity, acting on glycosyl bonds"/>
    <property type="evidence" value="ECO:0007669"/>
    <property type="project" value="UniProtKB-KW"/>
</dbReference>
<evidence type="ECO:0000259" key="5">
    <source>
        <dbReference type="PROSITE" id="PS50853"/>
    </source>
</evidence>
<dbReference type="Gene3D" id="2.20.25.650">
    <property type="entry name" value="Tachylectin-2-like"/>
    <property type="match status" value="1"/>
</dbReference>
<protein>
    <submittedName>
        <fullName evidence="6">Fibronectin type III domain-containing protein</fullName>
    </submittedName>
</protein>
<dbReference type="RefSeq" id="WP_091759342.1">
    <property type="nucleotide sequence ID" value="NZ_FOHB01000005.1"/>
</dbReference>
<dbReference type="PROSITE" id="PS50853">
    <property type="entry name" value="FN3"/>
    <property type="match status" value="1"/>
</dbReference>
<dbReference type="InterPro" id="IPR013517">
    <property type="entry name" value="FG-GAP"/>
</dbReference>
<keyword evidence="3" id="KW-0624">Polysaccharide degradation</keyword>
<evidence type="ECO:0000313" key="6">
    <source>
        <dbReference type="EMBL" id="SES32571.1"/>
    </source>
</evidence>
<evidence type="ECO:0000256" key="1">
    <source>
        <dbReference type="ARBA" id="ARBA00022729"/>
    </source>
</evidence>
<keyword evidence="1 4" id="KW-0732">Signal</keyword>
<reference evidence="7" key="1">
    <citation type="submission" date="2016-10" db="EMBL/GenBank/DDBJ databases">
        <authorList>
            <person name="Varghese N."/>
            <person name="Submissions S."/>
        </authorList>
    </citation>
    <scope>NUCLEOTIDE SEQUENCE [LARGE SCALE GENOMIC DNA]</scope>
    <source>
        <strain evidence="7">CGMCC 1.6963</strain>
    </source>
</reference>
<dbReference type="Gene3D" id="2.60.40.10">
    <property type="entry name" value="Immunoglobulins"/>
    <property type="match status" value="1"/>
</dbReference>
<dbReference type="Pfam" id="PF13517">
    <property type="entry name" value="FG-GAP_3"/>
    <property type="match status" value="1"/>
</dbReference>
<evidence type="ECO:0000313" key="7">
    <source>
        <dbReference type="Proteomes" id="UP000199019"/>
    </source>
</evidence>
<dbReference type="InterPro" id="IPR003961">
    <property type="entry name" value="FN3_dom"/>
</dbReference>
<dbReference type="PANTHER" id="PTHR44103:SF1">
    <property type="entry name" value="PROPROTEIN CONVERTASE P"/>
    <property type="match status" value="1"/>
</dbReference>
<proteinExistence type="predicted"/>
<dbReference type="OrthoDB" id="4871379at2"/>
<dbReference type="InterPro" id="IPR028994">
    <property type="entry name" value="Integrin_alpha_N"/>
</dbReference>
<feature type="chain" id="PRO_5011554469" evidence="4">
    <location>
        <begin position="27"/>
        <end position="750"/>
    </location>
</feature>
<dbReference type="SUPFAM" id="SSF49265">
    <property type="entry name" value="Fibronectin type III"/>
    <property type="match status" value="1"/>
</dbReference>
<feature type="signal peptide" evidence="4">
    <location>
        <begin position="1"/>
        <end position="26"/>
    </location>
</feature>
<dbReference type="Proteomes" id="UP000199019">
    <property type="component" value="Unassembled WGS sequence"/>
</dbReference>
<dbReference type="InterPro" id="IPR013783">
    <property type="entry name" value="Ig-like_fold"/>
</dbReference>
<keyword evidence="7" id="KW-1185">Reference proteome</keyword>
<keyword evidence="2" id="KW-0326">Glycosidase</keyword>
<evidence type="ECO:0000256" key="2">
    <source>
        <dbReference type="ARBA" id="ARBA00023295"/>
    </source>
</evidence>
<dbReference type="GO" id="GO:0000272">
    <property type="term" value="P:polysaccharide catabolic process"/>
    <property type="evidence" value="ECO:0007669"/>
    <property type="project" value="UniProtKB-KW"/>
</dbReference>